<dbReference type="Pfam" id="PF02452">
    <property type="entry name" value="PemK_toxin"/>
    <property type="match status" value="1"/>
</dbReference>
<keyword evidence="2" id="KW-1277">Toxin-antitoxin system</keyword>
<dbReference type="STRING" id="469378.Ccur_13020"/>
<evidence type="ECO:0000313" key="3">
    <source>
        <dbReference type="EMBL" id="ACU94980.1"/>
    </source>
</evidence>
<dbReference type="KEGG" id="ccu:Ccur_13020"/>
<dbReference type="InterPro" id="IPR003477">
    <property type="entry name" value="PemK-like"/>
</dbReference>
<gene>
    <name evidence="3" type="ordered locus">Ccur_13020</name>
</gene>
<name>C7ML33_CRYCD</name>
<keyword evidence="4" id="KW-1185">Reference proteome</keyword>
<reference evidence="3 4" key="1">
    <citation type="journal article" date="2009" name="Stand. Genomic Sci.">
        <title>Complete genome sequence of Cryptobacterium curtum type strain (12-3).</title>
        <authorList>
            <person name="Mavrommatis K."/>
            <person name="Pukall R."/>
            <person name="Rohde C."/>
            <person name="Chen F."/>
            <person name="Sims D."/>
            <person name="Brettin T."/>
            <person name="Kuske C."/>
            <person name="Detter J.C."/>
            <person name="Han C."/>
            <person name="Lapidus A."/>
            <person name="Copeland A."/>
            <person name="Glavina Del Rio T."/>
            <person name="Nolan M."/>
            <person name="Lucas S."/>
            <person name="Tice H."/>
            <person name="Cheng J.F."/>
            <person name="Bruce D."/>
            <person name="Goodwin L."/>
            <person name="Pitluck S."/>
            <person name="Ovchinnikova G."/>
            <person name="Pati A."/>
            <person name="Ivanova N."/>
            <person name="Chen A."/>
            <person name="Palaniappan K."/>
            <person name="Chain P."/>
            <person name="D'haeseleer P."/>
            <person name="Goker M."/>
            <person name="Bristow J."/>
            <person name="Eisen J.A."/>
            <person name="Markowitz V."/>
            <person name="Hugenholtz P."/>
            <person name="Rohde M."/>
            <person name="Klenk H.P."/>
            <person name="Kyrpides N.C."/>
        </authorList>
    </citation>
    <scope>NUCLEOTIDE SEQUENCE [LARGE SCALE GENOMIC DNA]</scope>
    <source>
        <strain evidence="4">ATCC 700683 / DSM 15641 / 12-3</strain>
    </source>
</reference>
<proteinExistence type="inferred from homology"/>
<comment type="similarity">
    <text evidence="1">Belongs to the PemK/MazF family.</text>
</comment>
<dbReference type="Gene3D" id="2.30.30.110">
    <property type="match status" value="1"/>
</dbReference>
<accession>C7ML33</accession>
<protein>
    <recommendedName>
        <fullName evidence="5">Growth inhibitor</fullName>
    </recommendedName>
</protein>
<dbReference type="HOGENOM" id="CLU_121823_4_0_11"/>
<dbReference type="eggNOG" id="COG2337">
    <property type="taxonomic scope" value="Bacteria"/>
</dbReference>
<dbReference type="AlphaFoldDB" id="C7ML33"/>
<dbReference type="InterPro" id="IPR011067">
    <property type="entry name" value="Plasmid_toxin/cell-grow_inhib"/>
</dbReference>
<dbReference type="RefSeq" id="WP_015778843.1">
    <property type="nucleotide sequence ID" value="NC_013170.1"/>
</dbReference>
<organism evidence="3 4">
    <name type="scientific">Cryptobacterium curtum (strain ATCC 700683 / DSM 15641 / CCUG 43107 / 12-3)</name>
    <dbReference type="NCBI Taxonomy" id="469378"/>
    <lineage>
        <taxon>Bacteria</taxon>
        <taxon>Bacillati</taxon>
        <taxon>Actinomycetota</taxon>
        <taxon>Coriobacteriia</taxon>
        <taxon>Eggerthellales</taxon>
        <taxon>Eggerthellaceae</taxon>
        <taxon>Cryptobacterium</taxon>
    </lineage>
</organism>
<evidence type="ECO:0000256" key="2">
    <source>
        <dbReference type="ARBA" id="ARBA00022649"/>
    </source>
</evidence>
<sequence>MMISSKPSIGDIWLAWVEFADHPNVGKVRPVVVIDVQNDTCTVVAAKITSKNLEVDSSGKCIPILDWATYGLRRPSYIRLDQKLELSFEKLLRDAPIGRLSRIYLDVISDALNNL</sequence>
<dbReference type="Proteomes" id="UP000000954">
    <property type="component" value="Chromosome"/>
</dbReference>
<evidence type="ECO:0008006" key="5">
    <source>
        <dbReference type="Google" id="ProtNLM"/>
    </source>
</evidence>
<dbReference type="EMBL" id="CP001682">
    <property type="protein sequence ID" value="ACU94980.1"/>
    <property type="molecule type" value="Genomic_DNA"/>
</dbReference>
<evidence type="ECO:0000313" key="4">
    <source>
        <dbReference type="Proteomes" id="UP000000954"/>
    </source>
</evidence>
<dbReference type="SUPFAM" id="SSF50118">
    <property type="entry name" value="Cell growth inhibitor/plasmid maintenance toxic component"/>
    <property type="match status" value="1"/>
</dbReference>
<evidence type="ECO:0000256" key="1">
    <source>
        <dbReference type="ARBA" id="ARBA00007521"/>
    </source>
</evidence>
<dbReference type="GO" id="GO:0003677">
    <property type="term" value="F:DNA binding"/>
    <property type="evidence" value="ECO:0007669"/>
    <property type="project" value="InterPro"/>
</dbReference>